<evidence type="ECO:0000259" key="3">
    <source>
        <dbReference type="Pfam" id="PF00561"/>
    </source>
</evidence>
<dbReference type="InterPro" id="IPR050266">
    <property type="entry name" value="AB_hydrolase_sf"/>
</dbReference>
<dbReference type="EMBL" id="MVHV01000003">
    <property type="protein sequence ID" value="ORA84787.1"/>
    <property type="molecule type" value="Genomic_DNA"/>
</dbReference>
<keyword evidence="1" id="KW-0378">Hydrolase</keyword>
<reference evidence="4 5" key="1">
    <citation type="submission" date="2017-02" db="EMBL/GenBank/DDBJ databases">
        <title>The new phylogeny of genus Mycobacterium.</title>
        <authorList>
            <person name="Tortoli E."/>
            <person name="Trovato A."/>
            <person name="Cirillo D.M."/>
        </authorList>
    </citation>
    <scope>NUCLEOTIDE SEQUENCE [LARGE SCALE GENOMIC DNA]</scope>
    <source>
        <strain evidence="4 5">IP1130001</strain>
    </source>
</reference>
<feature type="domain" description="AB hydrolase-1" evidence="3">
    <location>
        <begin position="51"/>
        <end position="122"/>
    </location>
</feature>
<dbReference type="Pfam" id="PF00561">
    <property type="entry name" value="Abhydrolase_1"/>
    <property type="match status" value="1"/>
</dbReference>
<dbReference type="RefSeq" id="WP_230981642.1">
    <property type="nucleotide sequence ID" value="NZ_CP060015.1"/>
</dbReference>
<gene>
    <name evidence="4" type="ORF">BST29_04285</name>
</gene>
<sequence length="210" mass="23073">MFTHPELTTGTNATAALPRRLDARRDGYVERTVITSDSVRDYASAGAREHTVVLLHGLCLTQSSWALQIRHLVRRWGNSVRIITYDHRGHGRSTGADMHTYRIDRLAADLADVLTALRVTEPLTLAGTLDGRYDGAGIPGPSRRRSSGGRARPRRCEPVTCQRQSAPFRKKGPDSCADSMGIRLEMPYEISASEASRRRMSAAGSAVACR</sequence>
<feature type="region of interest" description="Disordered" evidence="2">
    <location>
        <begin position="134"/>
        <end position="176"/>
    </location>
</feature>
<dbReference type="Proteomes" id="UP000243140">
    <property type="component" value="Unassembled WGS sequence"/>
</dbReference>
<evidence type="ECO:0000256" key="1">
    <source>
        <dbReference type="ARBA" id="ARBA00022801"/>
    </source>
</evidence>
<dbReference type="Gene3D" id="3.40.50.1820">
    <property type="entry name" value="alpha/beta hydrolase"/>
    <property type="match status" value="1"/>
</dbReference>
<accession>A0ABX3SVZ4</accession>
<dbReference type="PANTHER" id="PTHR43798">
    <property type="entry name" value="MONOACYLGLYCEROL LIPASE"/>
    <property type="match status" value="1"/>
</dbReference>
<evidence type="ECO:0000256" key="2">
    <source>
        <dbReference type="SAM" id="MobiDB-lite"/>
    </source>
</evidence>
<dbReference type="InterPro" id="IPR029058">
    <property type="entry name" value="AB_hydrolase_fold"/>
</dbReference>
<evidence type="ECO:0000313" key="4">
    <source>
        <dbReference type="EMBL" id="ORA84787.1"/>
    </source>
</evidence>
<name>A0ABX3SVZ4_MYCMA</name>
<dbReference type="PANTHER" id="PTHR43798:SF31">
    <property type="entry name" value="AB HYDROLASE SUPERFAMILY PROTEIN YCLE"/>
    <property type="match status" value="1"/>
</dbReference>
<comment type="caution">
    <text evidence="4">The sequence shown here is derived from an EMBL/GenBank/DDBJ whole genome shotgun (WGS) entry which is preliminary data.</text>
</comment>
<organism evidence="4 5">
    <name type="scientific">Mycobacterium malmoense</name>
    <dbReference type="NCBI Taxonomy" id="1780"/>
    <lineage>
        <taxon>Bacteria</taxon>
        <taxon>Bacillati</taxon>
        <taxon>Actinomycetota</taxon>
        <taxon>Actinomycetes</taxon>
        <taxon>Mycobacteriales</taxon>
        <taxon>Mycobacteriaceae</taxon>
        <taxon>Mycobacterium</taxon>
    </lineage>
</organism>
<dbReference type="InterPro" id="IPR000073">
    <property type="entry name" value="AB_hydrolase_1"/>
</dbReference>
<proteinExistence type="predicted"/>
<feature type="compositionally biased region" description="Basic residues" evidence="2">
    <location>
        <begin position="142"/>
        <end position="153"/>
    </location>
</feature>
<dbReference type="SUPFAM" id="SSF53474">
    <property type="entry name" value="alpha/beta-Hydrolases"/>
    <property type="match status" value="1"/>
</dbReference>
<keyword evidence="5" id="KW-1185">Reference proteome</keyword>
<protein>
    <recommendedName>
        <fullName evidence="3">AB hydrolase-1 domain-containing protein</fullName>
    </recommendedName>
</protein>
<evidence type="ECO:0000313" key="5">
    <source>
        <dbReference type="Proteomes" id="UP000243140"/>
    </source>
</evidence>